<accession>A0A9N9D9V0</accession>
<evidence type="ECO:0000313" key="1">
    <source>
        <dbReference type="EMBL" id="CAG8627768.1"/>
    </source>
</evidence>
<protein>
    <submittedName>
        <fullName evidence="1">650_t:CDS:1</fullName>
    </submittedName>
</protein>
<gene>
    <name evidence="1" type="ORF">ALEPTO_LOCUS9233</name>
</gene>
<dbReference type="AlphaFoldDB" id="A0A9N9D9V0"/>
<dbReference type="Proteomes" id="UP000789508">
    <property type="component" value="Unassembled WGS sequence"/>
</dbReference>
<dbReference type="EMBL" id="CAJVPS010006667">
    <property type="protein sequence ID" value="CAG8627768.1"/>
    <property type="molecule type" value="Genomic_DNA"/>
</dbReference>
<dbReference type="OrthoDB" id="10252718at2759"/>
<feature type="non-terminal residue" evidence="1">
    <location>
        <position position="1"/>
    </location>
</feature>
<evidence type="ECO:0000313" key="2">
    <source>
        <dbReference type="Proteomes" id="UP000789508"/>
    </source>
</evidence>
<comment type="caution">
    <text evidence="1">The sequence shown here is derived from an EMBL/GenBank/DDBJ whole genome shotgun (WGS) entry which is preliminary data.</text>
</comment>
<keyword evidence="2" id="KW-1185">Reference proteome</keyword>
<sequence length="84" mass="10271">MASWEYPKHKEFPKLPEDLSSIDPSDKQAVLDAREAFIRERWIKVMETKLMRKQLRFRIGIRVYEEEELPWLMNKLELQYDSDK</sequence>
<proteinExistence type="predicted"/>
<reference evidence="1" key="1">
    <citation type="submission" date="2021-06" db="EMBL/GenBank/DDBJ databases">
        <authorList>
            <person name="Kallberg Y."/>
            <person name="Tangrot J."/>
            <person name="Rosling A."/>
        </authorList>
    </citation>
    <scope>NUCLEOTIDE SEQUENCE</scope>
    <source>
        <strain evidence="1">FL130A</strain>
    </source>
</reference>
<name>A0A9N9D9V0_9GLOM</name>
<organism evidence="1 2">
    <name type="scientific">Ambispora leptoticha</name>
    <dbReference type="NCBI Taxonomy" id="144679"/>
    <lineage>
        <taxon>Eukaryota</taxon>
        <taxon>Fungi</taxon>
        <taxon>Fungi incertae sedis</taxon>
        <taxon>Mucoromycota</taxon>
        <taxon>Glomeromycotina</taxon>
        <taxon>Glomeromycetes</taxon>
        <taxon>Archaeosporales</taxon>
        <taxon>Ambisporaceae</taxon>
        <taxon>Ambispora</taxon>
    </lineage>
</organism>